<evidence type="ECO:0000256" key="5">
    <source>
        <dbReference type="ARBA" id="ARBA00023002"/>
    </source>
</evidence>
<keyword evidence="4 8" id="KW-0521">NADP</keyword>
<feature type="binding site" evidence="8">
    <location>
        <position position="247"/>
    </location>
    <ligand>
        <name>shikimate</name>
        <dbReference type="ChEBI" id="CHEBI:36208"/>
    </ligand>
</feature>
<dbReference type="Pfam" id="PF08501">
    <property type="entry name" value="Shikimate_dh_N"/>
    <property type="match status" value="1"/>
</dbReference>
<feature type="binding site" evidence="8">
    <location>
        <position position="240"/>
    </location>
    <ligand>
        <name>NADP(+)</name>
        <dbReference type="ChEBI" id="CHEBI:58349"/>
    </ligand>
</feature>
<dbReference type="InterPro" id="IPR036291">
    <property type="entry name" value="NAD(P)-bd_dom_sf"/>
</dbReference>
<feature type="binding site" evidence="8">
    <location>
        <position position="63"/>
    </location>
    <ligand>
        <name>shikimate</name>
        <dbReference type="ChEBI" id="CHEBI:36208"/>
    </ligand>
</feature>
<keyword evidence="3 8" id="KW-0028">Amino-acid biosynthesis</keyword>
<dbReference type="InterPro" id="IPR011342">
    <property type="entry name" value="Shikimate_DH"/>
</dbReference>
<dbReference type="SUPFAM" id="SSF51735">
    <property type="entry name" value="NAD(P)-binding Rossmann-fold domains"/>
    <property type="match status" value="1"/>
</dbReference>
<feature type="binding site" evidence="8">
    <location>
        <position position="88"/>
    </location>
    <ligand>
        <name>shikimate</name>
        <dbReference type="ChEBI" id="CHEBI:36208"/>
    </ligand>
</feature>
<evidence type="ECO:0000256" key="2">
    <source>
        <dbReference type="ARBA" id="ARBA00012962"/>
    </source>
</evidence>
<dbReference type="Proteomes" id="UP001275436">
    <property type="component" value="Unassembled WGS sequence"/>
</dbReference>
<feature type="domain" description="SDH C-terminal" evidence="11">
    <location>
        <begin position="240"/>
        <end position="268"/>
    </location>
</feature>
<comment type="catalytic activity">
    <reaction evidence="7 8">
        <text>shikimate + NADP(+) = 3-dehydroshikimate + NADPH + H(+)</text>
        <dbReference type="Rhea" id="RHEA:17737"/>
        <dbReference type="ChEBI" id="CHEBI:15378"/>
        <dbReference type="ChEBI" id="CHEBI:16630"/>
        <dbReference type="ChEBI" id="CHEBI:36208"/>
        <dbReference type="ChEBI" id="CHEBI:57783"/>
        <dbReference type="ChEBI" id="CHEBI:58349"/>
        <dbReference type="EC" id="1.1.1.25"/>
    </reaction>
</comment>
<comment type="similarity">
    <text evidence="8">Belongs to the shikimate dehydrogenase family.</text>
</comment>
<evidence type="ECO:0000256" key="6">
    <source>
        <dbReference type="ARBA" id="ARBA00023141"/>
    </source>
</evidence>
<dbReference type="InterPro" id="IPR046346">
    <property type="entry name" value="Aminoacid_DH-like_N_sf"/>
</dbReference>
<dbReference type="HAMAP" id="MF_00222">
    <property type="entry name" value="Shikimate_DH_AroE"/>
    <property type="match status" value="1"/>
</dbReference>
<dbReference type="Gene3D" id="3.40.50.720">
    <property type="entry name" value="NAD(P)-binding Rossmann-like Domain"/>
    <property type="match status" value="1"/>
</dbReference>
<protein>
    <recommendedName>
        <fullName evidence="2 8">Shikimate dehydrogenase (NADP(+))</fullName>
        <shortName evidence="8">SDH</shortName>
        <ecNumber evidence="2 8">1.1.1.25</ecNumber>
    </recommendedName>
</protein>
<dbReference type="SUPFAM" id="SSF53223">
    <property type="entry name" value="Aminoacid dehydrogenase-like, N-terminal domain"/>
    <property type="match status" value="1"/>
</dbReference>
<dbReference type="InterPro" id="IPR022893">
    <property type="entry name" value="Shikimate_DH_fam"/>
</dbReference>
<dbReference type="Gene3D" id="3.40.50.10860">
    <property type="entry name" value="Leucine Dehydrogenase, chain A, domain 1"/>
    <property type="match status" value="1"/>
</dbReference>
<gene>
    <name evidence="8 12" type="primary">aroE</name>
    <name evidence="12" type="ORF">MACH08_24290</name>
</gene>
<dbReference type="Pfam" id="PF01488">
    <property type="entry name" value="Shikimate_DH"/>
    <property type="match status" value="1"/>
</dbReference>
<evidence type="ECO:0000256" key="8">
    <source>
        <dbReference type="HAMAP-Rule" id="MF_00222"/>
    </source>
</evidence>
<dbReference type="PANTHER" id="PTHR21089:SF1">
    <property type="entry name" value="BIFUNCTIONAL 3-DEHYDROQUINATE DEHYDRATASE_SHIKIMATE DEHYDROGENASE, CHLOROPLASTIC"/>
    <property type="match status" value="1"/>
</dbReference>
<evidence type="ECO:0000256" key="3">
    <source>
        <dbReference type="ARBA" id="ARBA00022605"/>
    </source>
</evidence>
<evidence type="ECO:0000313" key="12">
    <source>
        <dbReference type="EMBL" id="GLO66645.1"/>
    </source>
</evidence>
<dbReference type="Pfam" id="PF18317">
    <property type="entry name" value="SDH_C"/>
    <property type="match status" value="1"/>
</dbReference>
<keyword evidence="5 8" id="KW-0560">Oxidoreductase</keyword>
<evidence type="ECO:0000259" key="11">
    <source>
        <dbReference type="Pfam" id="PF18317"/>
    </source>
</evidence>
<comment type="subunit">
    <text evidence="8">Homodimer.</text>
</comment>
<evidence type="ECO:0000256" key="4">
    <source>
        <dbReference type="ARBA" id="ARBA00022857"/>
    </source>
</evidence>
<comment type="caution">
    <text evidence="12">The sequence shown here is derived from an EMBL/GenBank/DDBJ whole genome shotgun (WGS) entry which is preliminary data.</text>
</comment>
<dbReference type="EC" id="1.1.1.25" evidence="2 8"/>
<feature type="active site" description="Proton acceptor" evidence="8">
    <location>
        <position position="67"/>
    </location>
</feature>
<feature type="binding site" evidence="8">
    <location>
        <begin position="130"/>
        <end position="134"/>
    </location>
    <ligand>
        <name>NADP(+)</name>
        <dbReference type="ChEBI" id="CHEBI:58349"/>
    </ligand>
</feature>
<keyword evidence="6 8" id="KW-0057">Aromatic amino acid biosynthesis</keyword>
<evidence type="ECO:0000259" key="9">
    <source>
        <dbReference type="Pfam" id="PF01488"/>
    </source>
</evidence>
<proteinExistence type="inferred from homology"/>
<feature type="domain" description="Shikimate dehydrogenase substrate binding N-terminal" evidence="10">
    <location>
        <begin position="7"/>
        <end position="90"/>
    </location>
</feature>
<dbReference type="InterPro" id="IPR013708">
    <property type="entry name" value="Shikimate_DH-bd_N"/>
</dbReference>
<sequence>MTLSLKLIGYPIEHSMSPWIHNEFLKRSNLEGSYELFEINPDENFENNIEKLKSTSLTGFNVTVPYKQRIMNFLDKVDDTANLMGAVNTVSIKDGEWVGYNTDGQGYLRSLYAAYPFLKGVTDKRVLILGAGGAARGIFHALVQKGYNNIKIANRTLSHAEFIVGTNKDAIVISLEEAINELNQFDLIIQTSAVGMNEPRSIIALDNINEETVVSDIVYQPLETHFLQLAKQRTPYIHYGHTMLLYQAQAAFEIWTGTHVNVSDMDMQIEQILKGR</sequence>
<feature type="binding site" evidence="8">
    <location>
        <position position="103"/>
    </location>
    <ligand>
        <name>shikimate</name>
        <dbReference type="ChEBI" id="CHEBI:36208"/>
    </ligand>
</feature>
<feature type="binding site" evidence="8">
    <location>
        <position position="217"/>
    </location>
    <ligand>
        <name>NADP(+)</name>
        <dbReference type="ChEBI" id="CHEBI:58349"/>
    </ligand>
</feature>
<keyword evidence="13" id="KW-1185">Reference proteome</keyword>
<dbReference type="InterPro" id="IPR041121">
    <property type="entry name" value="SDH_C"/>
</dbReference>
<reference evidence="12 13" key="1">
    <citation type="submission" date="2023-02" db="EMBL/GenBank/DDBJ databases">
        <title>Oceanobacillus kimchii IFOP_LL358 isolated form Alexandrium catenella lab strain.</title>
        <authorList>
            <person name="Gajardo G."/>
            <person name="Ueki S."/>
            <person name="Maruyama F."/>
        </authorList>
    </citation>
    <scope>NUCLEOTIDE SEQUENCE [LARGE SCALE GENOMIC DNA]</scope>
    <source>
        <strain evidence="12 13">IFOP_LL358</strain>
    </source>
</reference>
<feature type="binding site" evidence="8">
    <location>
        <position position="219"/>
    </location>
    <ligand>
        <name>shikimate</name>
        <dbReference type="ChEBI" id="CHEBI:36208"/>
    </ligand>
</feature>
<dbReference type="CDD" id="cd01065">
    <property type="entry name" value="NAD_bind_Shikimate_DH"/>
    <property type="match status" value="1"/>
</dbReference>
<dbReference type="EMBL" id="BSKO01000001">
    <property type="protein sequence ID" value="GLO66645.1"/>
    <property type="molecule type" value="Genomic_DNA"/>
</dbReference>
<feature type="domain" description="Quinate/shikimate 5-dehydrogenase/glutamyl-tRNA reductase" evidence="9">
    <location>
        <begin position="120"/>
        <end position="192"/>
    </location>
</feature>
<dbReference type="RefSeq" id="WP_317958195.1">
    <property type="nucleotide sequence ID" value="NZ_BSKO01000001.1"/>
</dbReference>
<comment type="caution">
    <text evidence="8">Lacks conserved residue(s) required for the propagation of feature annotation.</text>
</comment>
<organism evidence="12 13">
    <name type="scientific">Oceanobacillus kimchii</name>
    <dbReference type="NCBI Taxonomy" id="746691"/>
    <lineage>
        <taxon>Bacteria</taxon>
        <taxon>Bacillati</taxon>
        <taxon>Bacillota</taxon>
        <taxon>Bacilli</taxon>
        <taxon>Bacillales</taxon>
        <taxon>Bacillaceae</taxon>
        <taxon>Oceanobacillus</taxon>
    </lineage>
</organism>
<name>A0ABQ5TKU3_9BACI</name>
<feature type="binding site" evidence="8">
    <location>
        <position position="79"/>
    </location>
    <ligand>
        <name>NADP(+)</name>
        <dbReference type="ChEBI" id="CHEBI:58349"/>
    </ligand>
</feature>
<dbReference type="InterPro" id="IPR006151">
    <property type="entry name" value="Shikm_DH/Glu-tRNA_Rdtase"/>
</dbReference>
<evidence type="ECO:0000256" key="1">
    <source>
        <dbReference type="ARBA" id="ARBA00004871"/>
    </source>
</evidence>
<dbReference type="NCBIfam" id="TIGR00507">
    <property type="entry name" value="aroE"/>
    <property type="match status" value="1"/>
</dbReference>
<evidence type="ECO:0000256" key="7">
    <source>
        <dbReference type="ARBA" id="ARBA00049442"/>
    </source>
</evidence>
<evidence type="ECO:0000313" key="13">
    <source>
        <dbReference type="Proteomes" id="UP001275436"/>
    </source>
</evidence>
<feature type="binding site" evidence="8">
    <location>
        <begin position="15"/>
        <end position="17"/>
    </location>
    <ligand>
        <name>shikimate</name>
        <dbReference type="ChEBI" id="CHEBI:36208"/>
    </ligand>
</feature>
<accession>A0ABQ5TKU3</accession>
<evidence type="ECO:0000259" key="10">
    <source>
        <dbReference type="Pfam" id="PF08501"/>
    </source>
</evidence>
<comment type="function">
    <text evidence="8">Involved in the biosynthesis of the chorismate, which leads to the biosynthesis of aromatic amino acids. Catalyzes the reversible NADPH linked reduction of 3-dehydroshikimate (DHSA) to yield shikimate (SA).</text>
</comment>
<comment type="pathway">
    <text evidence="1 8">Metabolic intermediate biosynthesis; chorismate biosynthesis; chorismate from D-erythrose 4-phosphate and phosphoenolpyruvate: step 4/7.</text>
</comment>
<dbReference type="PANTHER" id="PTHR21089">
    <property type="entry name" value="SHIKIMATE DEHYDROGENASE"/>
    <property type="match status" value="1"/>
</dbReference>